<gene>
    <name evidence="1" type="ORF">AFUS01_LOCUS16671</name>
</gene>
<name>A0A8J2K061_9HEXA</name>
<comment type="caution">
    <text evidence="1">The sequence shown here is derived from an EMBL/GenBank/DDBJ whole genome shotgun (WGS) entry which is preliminary data.</text>
</comment>
<dbReference type="Proteomes" id="UP000708208">
    <property type="component" value="Unassembled WGS sequence"/>
</dbReference>
<organism evidence="1 2">
    <name type="scientific">Allacma fusca</name>
    <dbReference type="NCBI Taxonomy" id="39272"/>
    <lineage>
        <taxon>Eukaryota</taxon>
        <taxon>Metazoa</taxon>
        <taxon>Ecdysozoa</taxon>
        <taxon>Arthropoda</taxon>
        <taxon>Hexapoda</taxon>
        <taxon>Collembola</taxon>
        <taxon>Symphypleona</taxon>
        <taxon>Sminthuridae</taxon>
        <taxon>Allacma</taxon>
    </lineage>
</organism>
<proteinExistence type="predicted"/>
<reference evidence="1" key="1">
    <citation type="submission" date="2021-06" db="EMBL/GenBank/DDBJ databases">
        <authorList>
            <person name="Hodson N. C."/>
            <person name="Mongue J. A."/>
            <person name="Jaron S. K."/>
        </authorList>
    </citation>
    <scope>NUCLEOTIDE SEQUENCE</scope>
</reference>
<accession>A0A8J2K061</accession>
<protein>
    <submittedName>
        <fullName evidence="1">Uncharacterized protein</fullName>
    </submittedName>
</protein>
<evidence type="ECO:0000313" key="2">
    <source>
        <dbReference type="Proteomes" id="UP000708208"/>
    </source>
</evidence>
<keyword evidence="2" id="KW-1185">Reference proteome</keyword>
<dbReference type="AlphaFoldDB" id="A0A8J2K061"/>
<dbReference type="EMBL" id="CAJVCH010154266">
    <property type="protein sequence ID" value="CAG7727852.1"/>
    <property type="molecule type" value="Genomic_DNA"/>
</dbReference>
<sequence>MREKTLGCYTDMKLKAVGLLRGNVRHGGGCILLLSSDDCQVGVCAKIAQSRTCLKNSIPVDISEPFIGGSLMLKISNVCI</sequence>
<evidence type="ECO:0000313" key="1">
    <source>
        <dbReference type="EMBL" id="CAG7727852.1"/>
    </source>
</evidence>